<evidence type="ECO:0000313" key="2">
    <source>
        <dbReference type="Proteomes" id="UP000275078"/>
    </source>
</evidence>
<organism evidence="1 2">
    <name type="scientific">Ascobolus immersus RN42</name>
    <dbReference type="NCBI Taxonomy" id="1160509"/>
    <lineage>
        <taxon>Eukaryota</taxon>
        <taxon>Fungi</taxon>
        <taxon>Dikarya</taxon>
        <taxon>Ascomycota</taxon>
        <taxon>Pezizomycotina</taxon>
        <taxon>Pezizomycetes</taxon>
        <taxon>Pezizales</taxon>
        <taxon>Ascobolaceae</taxon>
        <taxon>Ascobolus</taxon>
    </lineage>
</organism>
<protein>
    <submittedName>
        <fullName evidence="1">Uncharacterized protein</fullName>
    </submittedName>
</protein>
<accession>A0A3N4HUQ3</accession>
<reference evidence="1 2" key="1">
    <citation type="journal article" date="2018" name="Nat. Ecol. Evol.">
        <title>Pezizomycetes genomes reveal the molecular basis of ectomycorrhizal truffle lifestyle.</title>
        <authorList>
            <person name="Murat C."/>
            <person name="Payen T."/>
            <person name="Noel B."/>
            <person name="Kuo A."/>
            <person name="Morin E."/>
            <person name="Chen J."/>
            <person name="Kohler A."/>
            <person name="Krizsan K."/>
            <person name="Balestrini R."/>
            <person name="Da Silva C."/>
            <person name="Montanini B."/>
            <person name="Hainaut M."/>
            <person name="Levati E."/>
            <person name="Barry K.W."/>
            <person name="Belfiori B."/>
            <person name="Cichocki N."/>
            <person name="Clum A."/>
            <person name="Dockter R.B."/>
            <person name="Fauchery L."/>
            <person name="Guy J."/>
            <person name="Iotti M."/>
            <person name="Le Tacon F."/>
            <person name="Lindquist E.A."/>
            <person name="Lipzen A."/>
            <person name="Malagnac F."/>
            <person name="Mello A."/>
            <person name="Molinier V."/>
            <person name="Miyauchi S."/>
            <person name="Poulain J."/>
            <person name="Riccioni C."/>
            <person name="Rubini A."/>
            <person name="Sitrit Y."/>
            <person name="Splivallo R."/>
            <person name="Traeger S."/>
            <person name="Wang M."/>
            <person name="Zifcakova L."/>
            <person name="Wipf D."/>
            <person name="Zambonelli A."/>
            <person name="Paolocci F."/>
            <person name="Nowrousian M."/>
            <person name="Ottonello S."/>
            <person name="Baldrian P."/>
            <person name="Spatafora J.W."/>
            <person name="Henrissat B."/>
            <person name="Nagy L.G."/>
            <person name="Aury J.M."/>
            <person name="Wincker P."/>
            <person name="Grigoriev I.V."/>
            <person name="Bonfante P."/>
            <person name="Martin F.M."/>
        </authorList>
    </citation>
    <scope>NUCLEOTIDE SEQUENCE [LARGE SCALE GENOMIC DNA]</scope>
    <source>
        <strain evidence="1 2">RN42</strain>
    </source>
</reference>
<sequence>MPELRDMVDCASKMLKKRYLALRGQKYYSRSASYRQLHDTLEELKEAKDRNRTEDGLFWEDYDEIQTIRKVRIFVFREQRWRRGIRCWLRNTTLAHIERTRAMDFNDLDFVLDEQDCRKEFLIKEDSLDLDSGGSGMPSNALLDLRTSQKWLAPLTMDSLYEPAIVNESTPAPV</sequence>
<dbReference type="AlphaFoldDB" id="A0A3N4HUQ3"/>
<gene>
    <name evidence="1" type="ORF">BJ508DRAFT_330059</name>
</gene>
<name>A0A3N4HUQ3_ASCIM</name>
<keyword evidence="2" id="KW-1185">Reference proteome</keyword>
<evidence type="ECO:0000313" key="1">
    <source>
        <dbReference type="EMBL" id="RPA77562.1"/>
    </source>
</evidence>
<dbReference type="EMBL" id="ML119724">
    <property type="protein sequence ID" value="RPA77562.1"/>
    <property type="molecule type" value="Genomic_DNA"/>
</dbReference>
<proteinExistence type="predicted"/>
<dbReference type="Proteomes" id="UP000275078">
    <property type="component" value="Unassembled WGS sequence"/>
</dbReference>